<protein>
    <submittedName>
        <fullName evidence="2">PA14 domain-containing protein, putative</fullName>
    </submittedName>
</protein>
<feature type="transmembrane region" description="Helical" evidence="1">
    <location>
        <begin position="7"/>
        <end position="28"/>
    </location>
</feature>
<dbReference type="AlphaFoldDB" id="A0A2H6KH76"/>
<keyword evidence="1" id="KW-0472">Membrane</keyword>
<gene>
    <name evidence="2" type="ORF">BOVATA_038370</name>
</gene>
<dbReference type="Proteomes" id="UP000236319">
    <property type="component" value="Unassembled WGS sequence"/>
</dbReference>
<organism evidence="2 3">
    <name type="scientific">Babesia ovata</name>
    <dbReference type="NCBI Taxonomy" id="189622"/>
    <lineage>
        <taxon>Eukaryota</taxon>
        <taxon>Sar</taxon>
        <taxon>Alveolata</taxon>
        <taxon>Apicomplexa</taxon>
        <taxon>Aconoidasida</taxon>
        <taxon>Piroplasmida</taxon>
        <taxon>Babesiidae</taxon>
        <taxon>Babesia</taxon>
    </lineage>
</organism>
<dbReference type="RefSeq" id="XP_028868587.1">
    <property type="nucleotide sequence ID" value="XM_029012754.1"/>
</dbReference>
<sequence length="834" mass="95148">MSFPLICYSLANCFAIAILGNVMLIHFVSGGDDTHVRKWVGNNFSSMWDAIADSMAGKHHLYYDIDLYMGERIEVLCPSYDGHKSVLKPLDEGMFYSSDAFQSKLDVTDADGNYHPLSRLKINISDGFHNLSIKKLQDEKWEIMFPKKPTYLTMETLFFDCIATSDSATLHTATLKLNIMPEYYGGKGTQEQINFLTNTFAPDGARGTYFKFPRPGSTCFLTCKAEEKKSTSPKGLFISGTQKSKVQKTHMIDYEEEFYGKKLHDIAFEYCDTFGFMVLVIILQDETQVVGANWLAPQHDTHEVLKTKFNTLESAVLNLYCGNHCNDMYPKNIPQEFIVDVSWTLRVHQFLNNLIVIRRSQKSITVDFSRYNSYRFHEANWYSSTSVVSFAHSVDFTINPVCDFNNPESLDMDGKTCSVHILKGHTIIIRGANINDDDIYMLPAEGDGFFWRKVTKPEMAWNDHTFERVKTESPAAETFDELGPTAGSYGLKFNDVTTTYNPLYYIWSKSTEDDGKNPDKIAMVYYADAAYIVKPDMDLKMDGSQKIDGNSPAGSKMYHVVSRGDKGLHFRCSDFFNSDGGAEYILYPQGKNLIYSNVENRLADPTKIPTAQFQEEYATAGVSMYKAPESTKKYDLEIVFERDKVIFALYKKPLYFICARKDWDKSKHSYVIIGIDPFYQQKRIYGCGTKPEFFLNNEGETNSEQNCEFTIDDNRTVGFFCPMPIPSHFLEGDQKKWAPADGDAIATTNPYKNMIQCYDRTTFFQRLFKWKVDIGLFATPHNVGEVRSLWIFNRGQFIKNGKQAITQVICHCFNAEGRSVASIKVSPEFRKMAT</sequence>
<dbReference type="GeneID" id="39876114"/>
<keyword evidence="1" id="KW-0812">Transmembrane</keyword>
<evidence type="ECO:0000256" key="1">
    <source>
        <dbReference type="SAM" id="Phobius"/>
    </source>
</evidence>
<dbReference type="EMBL" id="BDSA01000004">
    <property type="protein sequence ID" value="GBE62344.1"/>
    <property type="molecule type" value="Genomic_DNA"/>
</dbReference>
<evidence type="ECO:0000313" key="3">
    <source>
        <dbReference type="Proteomes" id="UP000236319"/>
    </source>
</evidence>
<evidence type="ECO:0000313" key="2">
    <source>
        <dbReference type="EMBL" id="GBE62344.1"/>
    </source>
</evidence>
<dbReference type="VEuPathDB" id="PiroplasmaDB:BOVATA_038370"/>
<name>A0A2H6KH76_9APIC</name>
<proteinExistence type="predicted"/>
<keyword evidence="1" id="KW-1133">Transmembrane helix</keyword>
<dbReference type="OrthoDB" id="361345at2759"/>
<accession>A0A2H6KH76</accession>
<reference evidence="2 3" key="1">
    <citation type="journal article" date="2017" name="BMC Genomics">
        <title>Whole-genome assembly of Babesia ovata and comparative genomics between closely related pathogens.</title>
        <authorList>
            <person name="Yamagishi J."/>
            <person name="Asada M."/>
            <person name="Hakimi H."/>
            <person name="Tanaka T.Q."/>
            <person name="Sugimoto C."/>
            <person name="Kawazu S."/>
        </authorList>
    </citation>
    <scope>NUCLEOTIDE SEQUENCE [LARGE SCALE GENOMIC DNA]</scope>
    <source>
        <strain evidence="2 3">Miyake</strain>
    </source>
</reference>
<keyword evidence="3" id="KW-1185">Reference proteome</keyword>
<comment type="caution">
    <text evidence="2">The sequence shown here is derived from an EMBL/GenBank/DDBJ whole genome shotgun (WGS) entry which is preliminary data.</text>
</comment>